<proteinExistence type="predicted"/>
<dbReference type="EMBL" id="KZ293447">
    <property type="protein sequence ID" value="PBK65121.1"/>
    <property type="molecule type" value="Genomic_DNA"/>
</dbReference>
<evidence type="ECO:0000313" key="3">
    <source>
        <dbReference type="Proteomes" id="UP000218334"/>
    </source>
</evidence>
<protein>
    <submittedName>
        <fullName evidence="2">Uncharacterized protein</fullName>
    </submittedName>
</protein>
<feature type="compositionally biased region" description="Basic residues" evidence="1">
    <location>
        <begin position="11"/>
        <end position="20"/>
    </location>
</feature>
<keyword evidence="3" id="KW-1185">Reference proteome</keyword>
<feature type="compositionally biased region" description="Polar residues" evidence="1">
    <location>
        <begin position="32"/>
        <end position="44"/>
    </location>
</feature>
<dbReference type="Proteomes" id="UP000218334">
    <property type="component" value="Unassembled WGS sequence"/>
</dbReference>
<feature type="region of interest" description="Disordered" evidence="1">
    <location>
        <begin position="1"/>
        <end position="44"/>
    </location>
</feature>
<reference evidence="3" key="1">
    <citation type="journal article" date="2017" name="Nat. Ecol. Evol.">
        <title>Genome expansion and lineage-specific genetic innovations in the forest pathogenic fungi Armillaria.</title>
        <authorList>
            <person name="Sipos G."/>
            <person name="Prasanna A.N."/>
            <person name="Walter M.C."/>
            <person name="O'Connor E."/>
            <person name="Balint B."/>
            <person name="Krizsan K."/>
            <person name="Kiss B."/>
            <person name="Hess J."/>
            <person name="Varga T."/>
            <person name="Slot J."/>
            <person name="Riley R."/>
            <person name="Boka B."/>
            <person name="Rigling D."/>
            <person name="Barry K."/>
            <person name="Lee J."/>
            <person name="Mihaltcheva S."/>
            <person name="LaButti K."/>
            <person name="Lipzen A."/>
            <person name="Waldron R."/>
            <person name="Moloney N.M."/>
            <person name="Sperisen C."/>
            <person name="Kredics L."/>
            <person name="Vagvoelgyi C."/>
            <person name="Patrignani A."/>
            <person name="Fitzpatrick D."/>
            <person name="Nagy I."/>
            <person name="Doyle S."/>
            <person name="Anderson J.B."/>
            <person name="Grigoriev I.V."/>
            <person name="Gueldener U."/>
            <person name="Muensterkoetter M."/>
            <person name="Nagy L.G."/>
        </authorList>
    </citation>
    <scope>NUCLEOTIDE SEQUENCE [LARGE SCALE GENOMIC DNA]</scope>
    <source>
        <strain evidence="3">28-4</strain>
    </source>
</reference>
<dbReference type="AlphaFoldDB" id="A0A2H3B2M9"/>
<evidence type="ECO:0000313" key="2">
    <source>
        <dbReference type="EMBL" id="PBK65121.1"/>
    </source>
</evidence>
<gene>
    <name evidence="2" type="ORF">ARMSODRAFT_978536</name>
</gene>
<sequence>MLAGSMGTLLSKRKFIHRSGRKELETNEQETSKTAFPNDTSSADILTNETRTSVDNLHISDSSQSAYPRQTALSPRAPVTETLSNVCQVDSHVQGHDSDLKVHEMKKGTSDYVDMVPNYEEKKSSSSSEVLPTALPLNLGPKSKGHDHVDSSRFWAVLIGINGYPYYPLHGCVSDAKSMEKYLIEDLGVPKN</sequence>
<name>A0A2H3B2M9_9AGAR</name>
<accession>A0A2H3B2M9</accession>
<dbReference type="Gene3D" id="3.40.50.12660">
    <property type="match status" value="1"/>
</dbReference>
<evidence type="ECO:0000256" key="1">
    <source>
        <dbReference type="SAM" id="MobiDB-lite"/>
    </source>
</evidence>
<organism evidence="2 3">
    <name type="scientific">Armillaria solidipes</name>
    <dbReference type="NCBI Taxonomy" id="1076256"/>
    <lineage>
        <taxon>Eukaryota</taxon>
        <taxon>Fungi</taxon>
        <taxon>Dikarya</taxon>
        <taxon>Basidiomycota</taxon>
        <taxon>Agaricomycotina</taxon>
        <taxon>Agaricomycetes</taxon>
        <taxon>Agaricomycetidae</taxon>
        <taxon>Agaricales</taxon>
        <taxon>Marasmiineae</taxon>
        <taxon>Physalacriaceae</taxon>
        <taxon>Armillaria</taxon>
    </lineage>
</organism>